<protein>
    <submittedName>
        <fullName evidence="1">Uncharacterized protein</fullName>
    </submittedName>
</protein>
<organism evidence="1 2">
    <name type="scientific">Eretmocerus hayati</name>
    <dbReference type="NCBI Taxonomy" id="131215"/>
    <lineage>
        <taxon>Eukaryota</taxon>
        <taxon>Metazoa</taxon>
        <taxon>Ecdysozoa</taxon>
        <taxon>Arthropoda</taxon>
        <taxon>Hexapoda</taxon>
        <taxon>Insecta</taxon>
        <taxon>Pterygota</taxon>
        <taxon>Neoptera</taxon>
        <taxon>Endopterygota</taxon>
        <taxon>Hymenoptera</taxon>
        <taxon>Apocrita</taxon>
        <taxon>Proctotrupomorpha</taxon>
        <taxon>Chalcidoidea</taxon>
        <taxon>Aphelinidae</taxon>
        <taxon>Aphelininae</taxon>
        <taxon>Eretmocerus</taxon>
    </lineage>
</organism>
<evidence type="ECO:0000313" key="2">
    <source>
        <dbReference type="Proteomes" id="UP001239111"/>
    </source>
</evidence>
<accession>A0ACC2PMK7</accession>
<proteinExistence type="predicted"/>
<keyword evidence="2" id="KW-1185">Reference proteome</keyword>
<name>A0ACC2PMK7_9HYME</name>
<reference evidence="1" key="1">
    <citation type="submission" date="2023-04" db="EMBL/GenBank/DDBJ databases">
        <title>A chromosome-level genome assembly of the parasitoid wasp Eretmocerus hayati.</title>
        <authorList>
            <person name="Zhong Y."/>
            <person name="Liu S."/>
            <person name="Liu Y."/>
        </authorList>
    </citation>
    <scope>NUCLEOTIDE SEQUENCE</scope>
    <source>
        <strain evidence="1">ZJU_SS_LIU_2023</strain>
    </source>
</reference>
<evidence type="ECO:0000313" key="1">
    <source>
        <dbReference type="EMBL" id="KAJ8683592.1"/>
    </source>
</evidence>
<dbReference type="Proteomes" id="UP001239111">
    <property type="component" value="Chromosome 1"/>
</dbReference>
<comment type="caution">
    <text evidence="1">The sequence shown here is derived from an EMBL/GenBank/DDBJ whole genome shotgun (WGS) entry which is preliminary data.</text>
</comment>
<dbReference type="EMBL" id="CM056741">
    <property type="protein sequence ID" value="KAJ8683592.1"/>
    <property type="molecule type" value="Genomic_DNA"/>
</dbReference>
<sequence>MSVGALSPPVDNALFYHEINRILAKAVQEMMSQQCMPGTSSAGAQNDGVALPSDSAGSSSAMKQVLAGQTQMIELLTKMLKAIRNMSKVLGVPENSNNQGS</sequence>
<gene>
    <name evidence="1" type="ORF">QAD02_019384</name>
</gene>